<evidence type="ECO:0000313" key="1">
    <source>
        <dbReference type="EMBL" id="RAM03870.1"/>
    </source>
</evidence>
<evidence type="ECO:0008006" key="3">
    <source>
        <dbReference type="Google" id="ProtNLM"/>
    </source>
</evidence>
<evidence type="ECO:0000313" key="2">
    <source>
        <dbReference type="Proteomes" id="UP000248798"/>
    </source>
</evidence>
<proteinExistence type="predicted"/>
<dbReference type="Proteomes" id="UP000248798">
    <property type="component" value="Unassembled WGS sequence"/>
</dbReference>
<name>A0A328FJ85_9BACT</name>
<accession>A0A328FJ85</accession>
<organism evidence="1 2">
    <name type="scientific">Desulfobacter hydrogenophilus</name>
    <dbReference type="NCBI Taxonomy" id="2291"/>
    <lineage>
        <taxon>Bacteria</taxon>
        <taxon>Pseudomonadati</taxon>
        <taxon>Thermodesulfobacteriota</taxon>
        <taxon>Desulfobacteria</taxon>
        <taxon>Desulfobacterales</taxon>
        <taxon>Desulfobacteraceae</taxon>
        <taxon>Desulfobacter</taxon>
    </lineage>
</organism>
<sequence length="104" mass="11390">MPNHIHGIVQLVGAPLAGARVPNAVSRNNYHYDGFRATMDNDRATARVAPTVGNIIGAYKSLCVQNCLHVYSALNIVVTFRLIRESDMETHWIASHPLKAGPNL</sequence>
<dbReference type="EMBL" id="QLNI01000001">
    <property type="protein sequence ID" value="RAM03870.1"/>
    <property type="molecule type" value="Genomic_DNA"/>
</dbReference>
<dbReference type="AlphaFoldDB" id="A0A328FJ85"/>
<reference evidence="1 2" key="1">
    <citation type="submission" date="2018-06" db="EMBL/GenBank/DDBJ databases">
        <title>Complete Genome Sequence of Desulfobacter hydrogenophilus (DSM3380).</title>
        <authorList>
            <person name="Marietou A."/>
            <person name="Schreiber L."/>
            <person name="Marshall I."/>
            <person name="Jorgensen B."/>
        </authorList>
    </citation>
    <scope>NUCLEOTIDE SEQUENCE [LARGE SCALE GENOMIC DNA]</scope>
    <source>
        <strain evidence="1 2">DSM 3380</strain>
    </source>
</reference>
<gene>
    <name evidence="1" type="ORF">DO021_00115</name>
</gene>
<comment type="caution">
    <text evidence="1">The sequence shown here is derived from an EMBL/GenBank/DDBJ whole genome shotgun (WGS) entry which is preliminary data.</text>
</comment>
<protein>
    <recommendedName>
        <fullName evidence="3">Transposase IS200-like domain-containing protein</fullName>
    </recommendedName>
</protein>